<sequence length="86" mass="9490">MRPFSPSLRLRVRPHLLPLGVLRFHVRLAATGDTRPPSAPTRGKDLTPVPFSPSADPPPPPRRPGNSTAKASRLQLLALMERRDPE</sequence>
<reference evidence="2 3" key="1">
    <citation type="journal article" date="2018" name="Nat. Ecol. Evol.">
        <title>Shark genomes provide insights into elasmobranch evolution and the origin of vertebrates.</title>
        <authorList>
            <person name="Hara Y"/>
            <person name="Yamaguchi K"/>
            <person name="Onimaru K"/>
            <person name="Kadota M"/>
            <person name="Koyanagi M"/>
            <person name="Keeley SD"/>
            <person name="Tatsumi K"/>
            <person name="Tanaka K"/>
            <person name="Motone F"/>
            <person name="Kageyama Y"/>
            <person name="Nozu R"/>
            <person name="Adachi N"/>
            <person name="Nishimura O"/>
            <person name="Nakagawa R"/>
            <person name="Tanegashima C"/>
            <person name="Kiyatake I"/>
            <person name="Matsumoto R"/>
            <person name="Murakumo K"/>
            <person name="Nishida K"/>
            <person name="Terakita A"/>
            <person name="Kuratani S"/>
            <person name="Sato K"/>
            <person name="Hyodo S Kuraku.S."/>
        </authorList>
    </citation>
    <scope>NUCLEOTIDE SEQUENCE [LARGE SCALE GENOMIC DNA]</scope>
</reference>
<keyword evidence="3" id="KW-1185">Reference proteome</keyword>
<protein>
    <submittedName>
        <fullName evidence="2">Uncharacterized protein</fullName>
    </submittedName>
</protein>
<dbReference type="EMBL" id="BEZZ01272856">
    <property type="protein sequence ID" value="GCC49585.1"/>
    <property type="molecule type" value="Genomic_DNA"/>
</dbReference>
<evidence type="ECO:0000256" key="1">
    <source>
        <dbReference type="SAM" id="MobiDB-lite"/>
    </source>
</evidence>
<dbReference type="AlphaFoldDB" id="A0A401U3Y3"/>
<evidence type="ECO:0000313" key="2">
    <source>
        <dbReference type="EMBL" id="GCC49585.1"/>
    </source>
</evidence>
<proteinExistence type="predicted"/>
<feature type="region of interest" description="Disordered" evidence="1">
    <location>
        <begin position="30"/>
        <end position="71"/>
    </location>
</feature>
<evidence type="ECO:0000313" key="3">
    <source>
        <dbReference type="Proteomes" id="UP000287033"/>
    </source>
</evidence>
<comment type="caution">
    <text evidence="2">The sequence shown here is derived from an EMBL/GenBank/DDBJ whole genome shotgun (WGS) entry which is preliminary data.</text>
</comment>
<name>A0A401U3Y3_CHIPU</name>
<dbReference type="Proteomes" id="UP000287033">
    <property type="component" value="Unassembled WGS sequence"/>
</dbReference>
<accession>A0A401U3Y3</accession>
<organism evidence="2 3">
    <name type="scientific">Chiloscyllium punctatum</name>
    <name type="common">Brownbanded bambooshark</name>
    <name type="synonym">Hemiscyllium punctatum</name>
    <dbReference type="NCBI Taxonomy" id="137246"/>
    <lineage>
        <taxon>Eukaryota</taxon>
        <taxon>Metazoa</taxon>
        <taxon>Chordata</taxon>
        <taxon>Craniata</taxon>
        <taxon>Vertebrata</taxon>
        <taxon>Chondrichthyes</taxon>
        <taxon>Elasmobranchii</taxon>
        <taxon>Galeomorphii</taxon>
        <taxon>Galeoidea</taxon>
        <taxon>Orectolobiformes</taxon>
        <taxon>Hemiscylliidae</taxon>
        <taxon>Chiloscyllium</taxon>
    </lineage>
</organism>
<feature type="non-terminal residue" evidence="2">
    <location>
        <position position="86"/>
    </location>
</feature>
<gene>
    <name evidence="2" type="ORF">chiPu_0033806</name>
</gene>